<dbReference type="Proteomes" id="UP000324748">
    <property type="component" value="Unassembled WGS sequence"/>
</dbReference>
<sequence>MNRNSKRSFPGSYYCLGILQLRLLIVLVFWLAARILQLFWNSLDSLYELKNPQITFVQPLSLEIHPGVNFFPV</sequence>
<keyword evidence="1" id="KW-0812">Transmembrane</keyword>
<evidence type="ECO:0000256" key="1">
    <source>
        <dbReference type="SAM" id="Phobius"/>
    </source>
</evidence>
<feature type="transmembrane region" description="Helical" evidence="1">
    <location>
        <begin position="12"/>
        <end position="33"/>
    </location>
</feature>
<dbReference type="EMBL" id="VSWC01000183">
    <property type="protein sequence ID" value="KAA1068775.1"/>
    <property type="molecule type" value="Genomic_DNA"/>
</dbReference>
<accession>A0A5B0LWE9</accession>
<keyword evidence="1" id="KW-1133">Transmembrane helix</keyword>
<organism evidence="2 3">
    <name type="scientific">Puccinia graminis f. sp. tritici</name>
    <dbReference type="NCBI Taxonomy" id="56615"/>
    <lineage>
        <taxon>Eukaryota</taxon>
        <taxon>Fungi</taxon>
        <taxon>Dikarya</taxon>
        <taxon>Basidiomycota</taxon>
        <taxon>Pucciniomycotina</taxon>
        <taxon>Pucciniomycetes</taxon>
        <taxon>Pucciniales</taxon>
        <taxon>Pucciniaceae</taxon>
        <taxon>Puccinia</taxon>
    </lineage>
</organism>
<comment type="caution">
    <text evidence="2">The sequence shown here is derived from an EMBL/GenBank/DDBJ whole genome shotgun (WGS) entry which is preliminary data.</text>
</comment>
<dbReference type="AlphaFoldDB" id="A0A5B0LWE9"/>
<name>A0A5B0LWE9_PUCGR</name>
<proteinExistence type="predicted"/>
<keyword evidence="1" id="KW-0472">Membrane</keyword>
<reference evidence="2 3" key="1">
    <citation type="submission" date="2019-05" db="EMBL/GenBank/DDBJ databases">
        <title>Emergence of the Ug99 lineage of the wheat stem rust pathogen through somatic hybridization.</title>
        <authorList>
            <person name="Li F."/>
            <person name="Upadhyaya N.M."/>
            <person name="Sperschneider J."/>
            <person name="Matny O."/>
            <person name="Nguyen-Phuc H."/>
            <person name="Mago R."/>
            <person name="Raley C."/>
            <person name="Miller M.E."/>
            <person name="Silverstein K.A.T."/>
            <person name="Henningsen E."/>
            <person name="Hirsch C.D."/>
            <person name="Visser B."/>
            <person name="Pretorius Z.A."/>
            <person name="Steffenson B.J."/>
            <person name="Schwessinger B."/>
            <person name="Dodds P.N."/>
            <person name="Figueroa M."/>
        </authorList>
    </citation>
    <scope>NUCLEOTIDE SEQUENCE [LARGE SCALE GENOMIC DNA]</scope>
    <source>
        <strain evidence="2">21-0</strain>
    </source>
</reference>
<protein>
    <submittedName>
        <fullName evidence="2">Uncharacterized protein</fullName>
    </submittedName>
</protein>
<evidence type="ECO:0000313" key="2">
    <source>
        <dbReference type="EMBL" id="KAA1068775.1"/>
    </source>
</evidence>
<keyword evidence="3" id="KW-1185">Reference proteome</keyword>
<gene>
    <name evidence="2" type="ORF">PGT21_001348</name>
</gene>
<evidence type="ECO:0000313" key="3">
    <source>
        <dbReference type="Proteomes" id="UP000324748"/>
    </source>
</evidence>